<comment type="caution">
    <text evidence="2">The sequence shown here is derived from an EMBL/GenBank/DDBJ whole genome shotgun (WGS) entry which is preliminary data.</text>
</comment>
<evidence type="ECO:0000313" key="3">
    <source>
        <dbReference type="Proteomes" id="UP001287356"/>
    </source>
</evidence>
<proteinExistence type="predicted"/>
<reference evidence="2" key="1">
    <citation type="journal article" date="2023" name="Mol. Phylogenet. Evol.">
        <title>Genome-scale phylogeny and comparative genomics of the fungal order Sordariales.</title>
        <authorList>
            <person name="Hensen N."/>
            <person name="Bonometti L."/>
            <person name="Westerberg I."/>
            <person name="Brannstrom I.O."/>
            <person name="Guillou S."/>
            <person name="Cros-Aarteil S."/>
            <person name="Calhoun S."/>
            <person name="Haridas S."/>
            <person name="Kuo A."/>
            <person name="Mondo S."/>
            <person name="Pangilinan J."/>
            <person name="Riley R."/>
            <person name="LaButti K."/>
            <person name="Andreopoulos B."/>
            <person name="Lipzen A."/>
            <person name="Chen C."/>
            <person name="Yan M."/>
            <person name="Daum C."/>
            <person name="Ng V."/>
            <person name="Clum A."/>
            <person name="Steindorff A."/>
            <person name="Ohm R.A."/>
            <person name="Martin F."/>
            <person name="Silar P."/>
            <person name="Natvig D.O."/>
            <person name="Lalanne C."/>
            <person name="Gautier V."/>
            <person name="Ament-Velasquez S.L."/>
            <person name="Kruys A."/>
            <person name="Hutchinson M.I."/>
            <person name="Powell A.J."/>
            <person name="Barry K."/>
            <person name="Miller A.N."/>
            <person name="Grigoriev I.V."/>
            <person name="Debuchy R."/>
            <person name="Gladieux P."/>
            <person name="Hiltunen Thoren M."/>
            <person name="Johannesson H."/>
        </authorList>
    </citation>
    <scope>NUCLEOTIDE SEQUENCE</scope>
    <source>
        <strain evidence="2">CBS 958.72</strain>
    </source>
</reference>
<reference evidence="2" key="2">
    <citation type="submission" date="2023-06" db="EMBL/GenBank/DDBJ databases">
        <authorList>
            <consortium name="Lawrence Berkeley National Laboratory"/>
            <person name="Haridas S."/>
            <person name="Hensen N."/>
            <person name="Bonometti L."/>
            <person name="Westerberg I."/>
            <person name="Brannstrom I.O."/>
            <person name="Guillou S."/>
            <person name="Cros-Aarteil S."/>
            <person name="Calhoun S."/>
            <person name="Kuo A."/>
            <person name="Mondo S."/>
            <person name="Pangilinan J."/>
            <person name="Riley R."/>
            <person name="Labutti K."/>
            <person name="Andreopoulos B."/>
            <person name="Lipzen A."/>
            <person name="Chen C."/>
            <person name="Yanf M."/>
            <person name="Daum C."/>
            <person name="Ng V."/>
            <person name="Clum A."/>
            <person name="Steindorff A."/>
            <person name="Ohm R."/>
            <person name="Martin F."/>
            <person name="Silar P."/>
            <person name="Natvig D."/>
            <person name="Lalanne C."/>
            <person name="Gautier V."/>
            <person name="Ament-Velasquez S.L."/>
            <person name="Kruys A."/>
            <person name="Hutchinson M.I."/>
            <person name="Powell A.J."/>
            <person name="Barry K."/>
            <person name="Miller A.N."/>
            <person name="Grigoriev I.V."/>
            <person name="Debuchy R."/>
            <person name="Gladieux P."/>
            <person name="Thoren M.H."/>
            <person name="Johannesson H."/>
        </authorList>
    </citation>
    <scope>NUCLEOTIDE SEQUENCE</scope>
    <source>
        <strain evidence="2">CBS 958.72</strain>
    </source>
</reference>
<dbReference type="Pfam" id="PF01636">
    <property type="entry name" value="APH"/>
    <property type="match status" value="1"/>
</dbReference>
<dbReference type="EMBL" id="JAULSN010000003">
    <property type="protein sequence ID" value="KAK3377207.1"/>
    <property type="molecule type" value="Genomic_DNA"/>
</dbReference>
<dbReference type="Proteomes" id="UP001287356">
    <property type="component" value="Unassembled WGS sequence"/>
</dbReference>
<evidence type="ECO:0000259" key="1">
    <source>
        <dbReference type="Pfam" id="PF01636"/>
    </source>
</evidence>
<evidence type="ECO:0000313" key="2">
    <source>
        <dbReference type="EMBL" id="KAK3377207.1"/>
    </source>
</evidence>
<protein>
    <submittedName>
        <fullName evidence="2">3-hydroxybutyryl-CoA dehydratase</fullName>
    </submittedName>
</protein>
<sequence length="457" mass="51312">MRTEYHVRIIHVPSVRLPASEWGGRRQGLAEYTRGSPEFVEALCFLRVGSVEILVEALIPLLGGMKPTTESQTAAPLHIHRGVPSTHNLFNFVPYDGKNLLQLTLDGKSPFGRVWDVRLLIQEIEENPNTTVTDIPFIDKGSNNYGFHLETSDKRDLVARLARGDVNMPDFDGFPIEVQAPEARFETVVYNLLQPEPLIRSSRLLYSRAPVQHLGPKLAIPQDLNGRRLFVFEKSEGVNNVWTDLSSGHKFLLLEQLASMRAALFRYNPPLSFAAEYLLERLFKFMPPSLAMPVAPTREFWMHVLVAKIEATIRGEGEMIGWEDDNETVGPVALAAKQSLLRAIPYLLPVDDSPEGSLYRLVIEHGDFGIHNTTISIQAGSGEPLVTSLFDWETACVGQTIIFRGFTTPGYKAAVQAGKDIRKLWFTLRDWRGGNSEEFFGALGAWAEKRTRELRDS</sequence>
<organism evidence="2 3">
    <name type="scientific">Lasiosphaeria ovina</name>
    <dbReference type="NCBI Taxonomy" id="92902"/>
    <lineage>
        <taxon>Eukaryota</taxon>
        <taxon>Fungi</taxon>
        <taxon>Dikarya</taxon>
        <taxon>Ascomycota</taxon>
        <taxon>Pezizomycotina</taxon>
        <taxon>Sordariomycetes</taxon>
        <taxon>Sordariomycetidae</taxon>
        <taxon>Sordariales</taxon>
        <taxon>Lasiosphaeriaceae</taxon>
        <taxon>Lasiosphaeria</taxon>
    </lineage>
</organism>
<dbReference type="InterPro" id="IPR011009">
    <property type="entry name" value="Kinase-like_dom_sf"/>
</dbReference>
<accession>A0AAE0KJ20</accession>
<feature type="domain" description="Aminoglycoside phosphotransferase" evidence="1">
    <location>
        <begin position="135"/>
        <end position="398"/>
    </location>
</feature>
<dbReference type="SUPFAM" id="SSF56112">
    <property type="entry name" value="Protein kinase-like (PK-like)"/>
    <property type="match status" value="1"/>
</dbReference>
<name>A0AAE0KJ20_9PEZI</name>
<gene>
    <name evidence="2" type="ORF">B0T24DRAFT_719408</name>
</gene>
<keyword evidence="3" id="KW-1185">Reference proteome</keyword>
<dbReference type="InterPro" id="IPR002575">
    <property type="entry name" value="Aminoglycoside_PTrfase"/>
</dbReference>
<dbReference type="AlphaFoldDB" id="A0AAE0KJ20"/>